<comment type="catalytic activity">
    <reaction evidence="13 14">
        <text>di-trans,octa-cis-undecaprenyl diphosphate + H2O = di-trans,octa-cis-undecaprenyl phosphate + phosphate + H(+)</text>
        <dbReference type="Rhea" id="RHEA:28094"/>
        <dbReference type="ChEBI" id="CHEBI:15377"/>
        <dbReference type="ChEBI" id="CHEBI:15378"/>
        <dbReference type="ChEBI" id="CHEBI:43474"/>
        <dbReference type="ChEBI" id="CHEBI:58405"/>
        <dbReference type="ChEBI" id="CHEBI:60392"/>
        <dbReference type="EC" id="3.6.1.27"/>
    </reaction>
</comment>
<comment type="subcellular location">
    <subcellularLocation>
        <location evidence="1 14">Cell membrane</location>
        <topology evidence="1 14">Multi-pass membrane protein</topology>
    </subcellularLocation>
</comment>
<keyword evidence="14" id="KW-0961">Cell wall biogenesis/degradation</keyword>
<evidence type="ECO:0000256" key="8">
    <source>
        <dbReference type="ARBA" id="ARBA00022989"/>
    </source>
</evidence>
<evidence type="ECO:0000256" key="5">
    <source>
        <dbReference type="ARBA" id="ARBA00022475"/>
    </source>
</evidence>
<evidence type="ECO:0000256" key="9">
    <source>
        <dbReference type="ARBA" id="ARBA00023136"/>
    </source>
</evidence>
<sequence>MLLLQIIVLAVVQGVTEFLPISSSGHLLLVPLLTDWPDQGLELDIATHVGTLLAVLLFFRSDLWGMTQALFNRGDSPELGRRLIGHLILGSIPAVIAGGLLFYLFMIDFRSLLVIAATTILFGVLLGFADWRFKGTRTLDQMTRFDALFIGFFQVFALIPGSSRSGVTMTAALLSGFERKEAARFSMLLSIPVIVGAGLVAGIKLYSQQNLQMETDALIVGGISFAVAFCVISLLMRWIQTVGFMPFVIYRLLLGAYLLAVYFA</sequence>
<evidence type="ECO:0000256" key="3">
    <source>
        <dbReference type="ARBA" id="ARBA00012374"/>
    </source>
</evidence>
<feature type="transmembrane region" description="Helical" evidence="14">
    <location>
        <begin position="244"/>
        <end position="263"/>
    </location>
</feature>
<reference evidence="15" key="2">
    <citation type="submission" date="2023-01" db="EMBL/GenBank/DDBJ databases">
        <title>Draft genome sequence of Sneathiella chinensis strain NBRC 103408.</title>
        <authorList>
            <person name="Sun Q."/>
            <person name="Mori K."/>
        </authorList>
    </citation>
    <scope>NUCLEOTIDE SEQUENCE</scope>
    <source>
        <strain evidence="15">NBRC 103408</strain>
    </source>
</reference>
<keyword evidence="14" id="KW-0133">Cell shape</keyword>
<proteinExistence type="inferred from homology"/>
<dbReference type="EC" id="3.6.1.27" evidence="3 14"/>
<keyword evidence="16" id="KW-1185">Reference proteome</keyword>
<feature type="transmembrane region" description="Helical" evidence="14">
    <location>
        <begin position="45"/>
        <end position="63"/>
    </location>
</feature>
<keyword evidence="6 14" id="KW-0812">Transmembrane</keyword>
<feature type="transmembrane region" description="Helical" evidence="14">
    <location>
        <begin position="112"/>
        <end position="133"/>
    </location>
</feature>
<evidence type="ECO:0000256" key="11">
    <source>
        <dbReference type="ARBA" id="ARBA00032707"/>
    </source>
</evidence>
<organism evidence="15 16">
    <name type="scientific">Sneathiella chinensis</name>
    <dbReference type="NCBI Taxonomy" id="349750"/>
    <lineage>
        <taxon>Bacteria</taxon>
        <taxon>Pseudomonadati</taxon>
        <taxon>Pseudomonadota</taxon>
        <taxon>Alphaproteobacteria</taxon>
        <taxon>Sneathiellales</taxon>
        <taxon>Sneathiellaceae</taxon>
        <taxon>Sneathiella</taxon>
    </lineage>
</organism>
<dbReference type="HAMAP" id="MF_01006">
    <property type="entry name" value="Undec_diphosphatase"/>
    <property type="match status" value="1"/>
</dbReference>
<dbReference type="InterPro" id="IPR003824">
    <property type="entry name" value="UppP"/>
</dbReference>
<feature type="transmembrane region" description="Helical" evidence="14">
    <location>
        <begin position="145"/>
        <end position="163"/>
    </location>
</feature>
<dbReference type="PANTHER" id="PTHR30622">
    <property type="entry name" value="UNDECAPRENYL-DIPHOSPHATASE"/>
    <property type="match status" value="1"/>
</dbReference>
<evidence type="ECO:0000313" key="15">
    <source>
        <dbReference type="EMBL" id="GLQ05971.1"/>
    </source>
</evidence>
<name>A0ABQ5U2R2_9PROT</name>
<dbReference type="PANTHER" id="PTHR30622:SF4">
    <property type="entry name" value="UNDECAPRENYL-DIPHOSPHATASE"/>
    <property type="match status" value="1"/>
</dbReference>
<protein>
    <recommendedName>
        <fullName evidence="4 14">Undecaprenyl-diphosphatase</fullName>
        <ecNumber evidence="3 14">3.6.1.27</ecNumber>
    </recommendedName>
    <alternativeName>
        <fullName evidence="12 14">Bacitracin resistance protein</fullName>
    </alternativeName>
    <alternativeName>
        <fullName evidence="11 14">Undecaprenyl pyrophosphate phosphatase</fullName>
    </alternativeName>
</protein>
<feature type="transmembrane region" description="Helical" evidence="14">
    <location>
        <begin position="183"/>
        <end position="206"/>
    </location>
</feature>
<comment type="similarity">
    <text evidence="2 14">Belongs to the UppP family.</text>
</comment>
<comment type="miscellaneous">
    <text evidence="14">Bacitracin is thought to be involved in the inhibition of peptidoglycan synthesis by sequestering undecaprenyl diphosphate, thereby reducing the pool of lipid carrier available.</text>
</comment>
<keyword evidence="8 14" id="KW-1133">Transmembrane helix</keyword>
<dbReference type="Proteomes" id="UP001161409">
    <property type="component" value="Unassembled WGS sequence"/>
</dbReference>
<dbReference type="EMBL" id="BSNF01000001">
    <property type="protein sequence ID" value="GLQ05971.1"/>
    <property type="molecule type" value="Genomic_DNA"/>
</dbReference>
<accession>A0ABQ5U2R2</accession>
<evidence type="ECO:0000256" key="6">
    <source>
        <dbReference type="ARBA" id="ARBA00022692"/>
    </source>
</evidence>
<evidence type="ECO:0000313" key="16">
    <source>
        <dbReference type="Proteomes" id="UP001161409"/>
    </source>
</evidence>
<keyword evidence="9 14" id="KW-0472">Membrane</keyword>
<feature type="transmembrane region" description="Helical" evidence="14">
    <location>
        <begin position="83"/>
        <end position="106"/>
    </location>
</feature>
<comment type="caution">
    <text evidence="15">The sequence shown here is derived from an EMBL/GenBank/DDBJ whole genome shotgun (WGS) entry which is preliminary data.</text>
</comment>
<evidence type="ECO:0000256" key="1">
    <source>
        <dbReference type="ARBA" id="ARBA00004651"/>
    </source>
</evidence>
<dbReference type="NCBIfam" id="NF001393">
    <property type="entry name" value="PRK00281.2-4"/>
    <property type="match status" value="1"/>
</dbReference>
<evidence type="ECO:0000256" key="4">
    <source>
        <dbReference type="ARBA" id="ARBA00021581"/>
    </source>
</evidence>
<keyword evidence="7 14" id="KW-0378">Hydrolase</keyword>
<dbReference type="Pfam" id="PF02673">
    <property type="entry name" value="BacA"/>
    <property type="match status" value="1"/>
</dbReference>
<gene>
    <name evidence="15" type="primary">uppP1</name>
    <name evidence="14" type="synonym">uppP</name>
    <name evidence="15" type="ORF">GCM10007924_11920</name>
</gene>
<evidence type="ECO:0000256" key="7">
    <source>
        <dbReference type="ARBA" id="ARBA00022801"/>
    </source>
</evidence>
<keyword evidence="14" id="KW-0573">Peptidoglycan synthesis</keyword>
<keyword evidence="5 14" id="KW-1003">Cell membrane</keyword>
<evidence type="ECO:0000256" key="2">
    <source>
        <dbReference type="ARBA" id="ARBA00010621"/>
    </source>
</evidence>
<evidence type="ECO:0000256" key="14">
    <source>
        <dbReference type="HAMAP-Rule" id="MF_01006"/>
    </source>
</evidence>
<evidence type="ECO:0000256" key="10">
    <source>
        <dbReference type="ARBA" id="ARBA00023251"/>
    </source>
</evidence>
<feature type="transmembrane region" description="Helical" evidence="14">
    <location>
        <begin position="218"/>
        <end position="238"/>
    </location>
</feature>
<comment type="function">
    <text evidence="14">Catalyzes the dephosphorylation of undecaprenyl diphosphate (UPP). Confers resistance to bacitracin.</text>
</comment>
<reference evidence="15" key="1">
    <citation type="journal article" date="2014" name="Int. J. Syst. Evol. Microbiol.">
        <title>Complete genome of a new Firmicutes species belonging to the dominant human colonic microbiota ('Ruminococcus bicirculans') reveals two chromosomes and a selective capacity to utilize plant glucans.</title>
        <authorList>
            <consortium name="NISC Comparative Sequencing Program"/>
            <person name="Wegmann U."/>
            <person name="Louis P."/>
            <person name="Goesmann A."/>
            <person name="Henrissat B."/>
            <person name="Duncan S.H."/>
            <person name="Flint H.J."/>
        </authorList>
    </citation>
    <scope>NUCLEOTIDE SEQUENCE</scope>
    <source>
        <strain evidence="15">NBRC 103408</strain>
    </source>
</reference>
<evidence type="ECO:0000256" key="12">
    <source>
        <dbReference type="ARBA" id="ARBA00032932"/>
    </source>
</evidence>
<keyword evidence="10 14" id="KW-0046">Antibiotic resistance</keyword>
<dbReference type="RefSeq" id="WP_169559927.1">
    <property type="nucleotide sequence ID" value="NZ_BSNF01000001.1"/>
</dbReference>
<evidence type="ECO:0000256" key="13">
    <source>
        <dbReference type="ARBA" id="ARBA00047594"/>
    </source>
</evidence>